<dbReference type="PIRSF" id="PIRSF004681">
    <property type="entry name" value="UCP004681"/>
    <property type="match status" value="1"/>
</dbReference>
<accession>A0A4R2EGN4</accession>
<dbReference type="PANTHER" id="PTHR30615:SF8">
    <property type="entry name" value="UPF0047 PROTEIN C4A8.02C"/>
    <property type="match status" value="1"/>
</dbReference>
<name>A0A4R2EGN4_9BACT</name>
<dbReference type="Pfam" id="PF01894">
    <property type="entry name" value="YjbQ"/>
    <property type="match status" value="1"/>
</dbReference>
<keyword evidence="3" id="KW-1185">Reference proteome</keyword>
<evidence type="ECO:0000256" key="1">
    <source>
        <dbReference type="ARBA" id="ARBA00005534"/>
    </source>
</evidence>
<comment type="caution">
    <text evidence="2">The sequence shown here is derived from an EMBL/GenBank/DDBJ whole genome shotgun (WGS) entry which is preliminary data.</text>
</comment>
<dbReference type="NCBIfam" id="TIGR00149">
    <property type="entry name" value="TIGR00149_YjbQ"/>
    <property type="match status" value="1"/>
</dbReference>
<dbReference type="EMBL" id="SLWB01000007">
    <property type="protein sequence ID" value="TCN67723.1"/>
    <property type="molecule type" value="Genomic_DNA"/>
</dbReference>
<sequence length="137" mass="15323">MVAQVEIALPPYPKGFHLITRTIQDKVAPLLPESGLLNLFIHHTSAALSINENADPSVRTDFETFVDSWIPESYPHYTHVDEGADDMPAHIKASTFGVSINIPISNHKLKLGTWQGIYLCEFRRHGGSRRVTATILY</sequence>
<dbReference type="RefSeq" id="WP_131839352.1">
    <property type="nucleotide sequence ID" value="NZ_SLWB01000007.1"/>
</dbReference>
<dbReference type="InterPro" id="IPR035917">
    <property type="entry name" value="YjbQ-like_sf"/>
</dbReference>
<protein>
    <submittedName>
        <fullName evidence="2">Secondary thiamine-phosphate synthase enzyme</fullName>
    </submittedName>
</protein>
<comment type="similarity">
    <text evidence="1">Belongs to the UPF0047 family.</text>
</comment>
<dbReference type="SUPFAM" id="SSF111038">
    <property type="entry name" value="YjbQ-like"/>
    <property type="match status" value="1"/>
</dbReference>
<gene>
    <name evidence="2" type="ORF">CLV25_107182</name>
</gene>
<organism evidence="2 3">
    <name type="scientific">Acetobacteroides hydrogenigenes</name>
    <dbReference type="NCBI Taxonomy" id="979970"/>
    <lineage>
        <taxon>Bacteria</taxon>
        <taxon>Pseudomonadati</taxon>
        <taxon>Bacteroidota</taxon>
        <taxon>Bacteroidia</taxon>
        <taxon>Bacteroidales</taxon>
        <taxon>Rikenellaceae</taxon>
        <taxon>Acetobacteroides</taxon>
    </lineage>
</organism>
<reference evidence="2 3" key="1">
    <citation type="submission" date="2019-03" db="EMBL/GenBank/DDBJ databases">
        <title>Genomic Encyclopedia of Archaeal and Bacterial Type Strains, Phase II (KMG-II): from individual species to whole genera.</title>
        <authorList>
            <person name="Goeker M."/>
        </authorList>
    </citation>
    <scope>NUCLEOTIDE SEQUENCE [LARGE SCALE GENOMIC DNA]</scope>
    <source>
        <strain evidence="2 3">RL-C</strain>
    </source>
</reference>
<dbReference type="PANTHER" id="PTHR30615">
    <property type="entry name" value="UNCHARACTERIZED PROTEIN YJBQ-RELATED"/>
    <property type="match status" value="1"/>
</dbReference>
<dbReference type="OrthoDB" id="9801725at2"/>
<dbReference type="Gene3D" id="2.60.120.460">
    <property type="entry name" value="YjbQ-like"/>
    <property type="match status" value="1"/>
</dbReference>
<evidence type="ECO:0000313" key="3">
    <source>
        <dbReference type="Proteomes" id="UP000294830"/>
    </source>
</evidence>
<dbReference type="AlphaFoldDB" id="A0A4R2EGN4"/>
<proteinExistence type="inferred from homology"/>
<dbReference type="InterPro" id="IPR001602">
    <property type="entry name" value="UPF0047_YjbQ-like"/>
</dbReference>
<evidence type="ECO:0000313" key="2">
    <source>
        <dbReference type="EMBL" id="TCN67723.1"/>
    </source>
</evidence>
<dbReference type="Proteomes" id="UP000294830">
    <property type="component" value="Unassembled WGS sequence"/>
</dbReference>